<sequence length="133" mass="14295">MGRQLRRAGAAGPALRGRPPTIATLLAFGRLIGNTDMHSGNPRSSWCSTICRAGAFTLAPAYDMLSMRWRPNASLGATPTTGLRTRPGQPVERGRADRTRLLGSAGRAWREPAAPLRNTAAEMHERLAAPKLP</sequence>
<evidence type="ECO:0000313" key="3">
    <source>
        <dbReference type="Proteomes" id="UP000321832"/>
    </source>
</evidence>
<organism evidence="2 3">
    <name type="scientific">Piscinibacter aquaticus</name>
    <dbReference type="NCBI Taxonomy" id="392597"/>
    <lineage>
        <taxon>Bacteria</taxon>
        <taxon>Pseudomonadati</taxon>
        <taxon>Pseudomonadota</taxon>
        <taxon>Betaproteobacteria</taxon>
        <taxon>Burkholderiales</taxon>
        <taxon>Sphaerotilaceae</taxon>
        <taxon>Piscinibacter</taxon>
    </lineage>
</organism>
<feature type="region of interest" description="Disordered" evidence="1">
    <location>
        <begin position="73"/>
        <end position="116"/>
    </location>
</feature>
<name>A0A5C6TNI1_9BURK</name>
<gene>
    <name evidence="2" type="ORF">FSC37_22805</name>
</gene>
<accession>A0A5C6TNI1</accession>
<evidence type="ECO:0000256" key="1">
    <source>
        <dbReference type="SAM" id="MobiDB-lite"/>
    </source>
</evidence>
<protein>
    <submittedName>
        <fullName evidence="2">Uncharacterized protein</fullName>
    </submittedName>
</protein>
<dbReference type="AlphaFoldDB" id="A0A5C6TNI1"/>
<comment type="caution">
    <text evidence="2">The sequence shown here is derived from an EMBL/GenBank/DDBJ whole genome shotgun (WGS) entry which is preliminary data.</text>
</comment>
<evidence type="ECO:0000313" key="2">
    <source>
        <dbReference type="EMBL" id="TXC62034.1"/>
    </source>
</evidence>
<keyword evidence="3" id="KW-1185">Reference proteome</keyword>
<proteinExistence type="predicted"/>
<dbReference type="EMBL" id="VOPW01000003">
    <property type="protein sequence ID" value="TXC62034.1"/>
    <property type="molecule type" value="Genomic_DNA"/>
</dbReference>
<reference evidence="2 3" key="1">
    <citation type="submission" date="2019-08" db="EMBL/GenBank/DDBJ databases">
        <authorList>
            <person name="Khan S.A."/>
            <person name="Jeon C.O."/>
            <person name="Jeong S.E."/>
        </authorList>
    </citation>
    <scope>NUCLEOTIDE SEQUENCE [LARGE SCALE GENOMIC DNA]</scope>
    <source>
        <strain evidence="3">IMCC1728</strain>
    </source>
</reference>
<dbReference type="Proteomes" id="UP000321832">
    <property type="component" value="Unassembled WGS sequence"/>
</dbReference>